<proteinExistence type="predicted"/>
<keyword evidence="2" id="KW-1185">Reference proteome</keyword>
<reference evidence="1 2" key="1">
    <citation type="journal article" date="2018" name="Nat. Ecol. Evol.">
        <title>Shark genomes provide insights into elasmobranch evolution and the origin of vertebrates.</title>
        <authorList>
            <person name="Hara Y"/>
            <person name="Yamaguchi K"/>
            <person name="Onimaru K"/>
            <person name="Kadota M"/>
            <person name="Koyanagi M"/>
            <person name="Keeley SD"/>
            <person name="Tatsumi K"/>
            <person name="Tanaka K"/>
            <person name="Motone F"/>
            <person name="Kageyama Y"/>
            <person name="Nozu R"/>
            <person name="Adachi N"/>
            <person name="Nishimura O"/>
            <person name="Nakagawa R"/>
            <person name="Tanegashima C"/>
            <person name="Kiyatake I"/>
            <person name="Matsumoto R"/>
            <person name="Murakumo K"/>
            <person name="Nishida K"/>
            <person name="Terakita A"/>
            <person name="Kuratani S"/>
            <person name="Sato K"/>
            <person name="Hyodo S Kuraku.S."/>
        </authorList>
    </citation>
    <scope>NUCLEOTIDE SEQUENCE [LARGE SCALE GENOMIC DNA]</scope>
</reference>
<dbReference type="Proteomes" id="UP000287033">
    <property type="component" value="Unassembled WGS sequence"/>
</dbReference>
<protein>
    <submittedName>
        <fullName evidence="1">Uncharacterized protein</fullName>
    </submittedName>
</protein>
<comment type="caution">
    <text evidence="1">The sequence shown here is derived from an EMBL/GenBank/DDBJ whole genome shotgun (WGS) entry which is preliminary data.</text>
</comment>
<accession>A0A401RMB6</accession>
<evidence type="ECO:0000313" key="1">
    <source>
        <dbReference type="EMBL" id="GCC19305.1"/>
    </source>
</evidence>
<evidence type="ECO:0000313" key="2">
    <source>
        <dbReference type="Proteomes" id="UP000287033"/>
    </source>
</evidence>
<dbReference type="EMBL" id="BEZZ01003259">
    <property type="protein sequence ID" value="GCC19305.1"/>
    <property type="molecule type" value="Genomic_DNA"/>
</dbReference>
<dbReference type="AlphaFoldDB" id="A0A401RMB6"/>
<organism evidence="1 2">
    <name type="scientific">Chiloscyllium punctatum</name>
    <name type="common">Brownbanded bambooshark</name>
    <name type="synonym">Hemiscyllium punctatum</name>
    <dbReference type="NCBI Taxonomy" id="137246"/>
    <lineage>
        <taxon>Eukaryota</taxon>
        <taxon>Metazoa</taxon>
        <taxon>Chordata</taxon>
        <taxon>Craniata</taxon>
        <taxon>Vertebrata</taxon>
        <taxon>Chondrichthyes</taxon>
        <taxon>Elasmobranchii</taxon>
        <taxon>Galeomorphii</taxon>
        <taxon>Galeoidea</taxon>
        <taxon>Orectolobiformes</taxon>
        <taxon>Hemiscylliidae</taxon>
        <taxon>Chiloscyllium</taxon>
    </lineage>
</organism>
<gene>
    <name evidence="1" type="ORF">chiPu_0021031</name>
</gene>
<name>A0A401RMB6_CHIPU</name>
<sequence length="150" mass="17185">MDGVSITSQTFYHKSYQNSIQSTEYKETVTETGDGTTETTAFMEGVVIEPVYDRTSVPEIADQLPKHVSKYGWTSYVESRLFTTDGSLWKPDLKFKKDQKIVVVDVTLRYENDSKALEMAWREKSDKYKHLNAEITELTRKARNPSTLAS</sequence>